<dbReference type="RefSeq" id="WP_095187564.1">
    <property type="nucleotide sequence ID" value="NZ_JAVLSL010000115.1"/>
</dbReference>
<dbReference type="PROSITE" id="PS51459">
    <property type="entry name" value="FIDO"/>
    <property type="match status" value="1"/>
</dbReference>
<reference evidence="9 10" key="1">
    <citation type="submission" date="2017-11" db="EMBL/GenBank/DDBJ databases">
        <title>Genome sequencing of a diverse group of Pseudomonas species.</title>
        <authorList>
            <person name="Loper J."/>
        </authorList>
    </citation>
    <scope>NUCLEOTIDE SEQUENCE [LARGE SCALE GENOMIC DNA]</scope>
    <source>
        <strain evidence="9 10">LMG 25716</strain>
    </source>
</reference>
<dbReference type="PANTHER" id="PTHR39560:SF1">
    <property type="entry name" value="PROTEIN ADENYLYLTRANSFERASE FIC-RELATED"/>
    <property type="match status" value="1"/>
</dbReference>
<protein>
    <recommendedName>
        <fullName evidence="5">protein adenylyltransferase</fullName>
        <ecNumber evidence="5">2.7.7.108</ecNumber>
    </recommendedName>
</protein>
<dbReference type="Proteomes" id="UP000232455">
    <property type="component" value="Unassembled WGS sequence"/>
</dbReference>
<organism evidence="9 10">
    <name type="scientific">Pseudomonas baetica</name>
    <dbReference type="NCBI Taxonomy" id="674054"/>
    <lineage>
        <taxon>Bacteria</taxon>
        <taxon>Pseudomonadati</taxon>
        <taxon>Pseudomonadota</taxon>
        <taxon>Gammaproteobacteria</taxon>
        <taxon>Pseudomonadales</taxon>
        <taxon>Pseudomonadaceae</taxon>
        <taxon>Pseudomonas</taxon>
    </lineage>
</organism>
<evidence type="ECO:0000256" key="3">
    <source>
        <dbReference type="ARBA" id="ARBA00022741"/>
    </source>
</evidence>
<evidence type="ECO:0000256" key="1">
    <source>
        <dbReference type="ARBA" id="ARBA00022679"/>
    </source>
</evidence>
<evidence type="ECO:0000256" key="2">
    <source>
        <dbReference type="ARBA" id="ARBA00022695"/>
    </source>
</evidence>
<keyword evidence="4" id="KW-0067">ATP-binding</keyword>
<evidence type="ECO:0000256" key="7">
    <source>
        <dbReference type="ARBA" id="ARBA00048696"/>
    </source>
</evidence>
<proteinExistence type="predicted"/>
<dbReference type="EC" id="2.7.7.108" evidence="5"/>
<name>A0ABX4PU82_9PSED</name>
<dbReference type="Gene3D" id="1.10.3290.10">
    <property type="entry name" value="Fido-like domain"/>
    <property type="match status" value="1"/>
</dbReference>
<comment type="catalytic activity">
    <reaction evidence="7">
        <text>L-tyrosyl-[protein] + ATP = O-(5'-adenylyl)-L-tyrosyl-[protein] + diphosphate</text>
        <dbReference type="Rhea" id="RHEA:54288"/>
        <dbReference type="Rhea" id="RHEA-COMP:10136"/>
        <dbReference type="Rhea" id="RHEA-COMP:13846"/>
        <dbReference type="ChEBI" id="CHEBI:30616"/>
        <dbReference type="ChEBI" id="CHEBI:33019"/>
        <dbReference type="ChEBI" id="CHEBI:46858"/>
        <dbReference type="ChEBI" id="CHEBI:83624"/>
        <dbReference type="EC" id="2.7.7.108"/>
    </reaction>
</comment>
<keyword evidence="10" id="KW-1185">Reference proteome</keyword>
<evidence type="ECO:0000256" key="5">
    <source>
        <dbReference type="ARBA" id="ARBA00034531"/>
    </source>
</evidence>
<keyword evidence="3" id="KW-0547">Nucleotide-binding</keyword>
<comment type="catalytic activity">
    <reaction evidence="6">
        <text>L-threonyl-[protein] + ATP = 3-O-(5'-adenylyl)-L-threonyl-[protein] + diphosphate</text>
        <dbReference type="Rhea" id="RHEA:54292"/>
        <dbReference type="Rhea" id="RHEA-COMP:11060"/>
        <dbReference type="Rhea" id="RHEA-COMP:13847"/>
        <dbReference type="ChEBI" id="CHEBI:30013"/>
        <dbReference type="ChEBI" id="CHEBI:30616"/>
        <dbReference type="ChEBI" id="CHEBI:33019"/>
        <dbReference type="ChEBI" id="CHEBI:138113"/>
        <dbReference type="EC" id="2.7.7.108"/>
    </reaction>
</comment>
<dbReference type="SUPFAM" id="SSF140931">
    <property type="entry name" value="Fic-like"/>
    <property type="match status" value="1"/>
</dbReference>
<dbReference type="InterPro" id="IPR003812">
    <property type="entry name" value="Fido"/>
</dbReference>
<comment type="caution">
    <text evidence="9">The sequence shown here is derived from an EMBL/GenBank/DDBJ whole genome shotgun (WGS) entry which is preliminary data.</text>
</comment>
<dbReference type="Pfam" id="PF02661">
    <property type="entry name" value="Fic"/>
    <property type="match status" value="1"/>
</dbReference>
<dbReference type="InterPro" id="IPR036597">
    <property type="entry name" value="Fido-like_dom_sf"/>
</dbReference>
<sequence>MDRYQISESDPYLIKGTDCLKNIKDITDINELEVAEREATKLNIALISEQKSPYSLATMKYIHKTLFSSLYQWAGELRLVGIWKGTTRFCAPERIEAEALKIFQAINLDFQNKEKFWSLEDTADRLAYHYGELNIIHPFREGNGRTQRILFEYIAQDAKYSIRWQEDSDQWISANISAYTTDHKALKEIFMDILEPI</sequence>
<evidence type="ECO:0000259" key="8">
    <source>
        <dbReference type="PROSITE" id="PS51459"/>
    </source>
</evidence>
<evidence type="ECO:0000256" key="6">
    <source>
        <dbReference type="ARBA" id="ARBA00047939"/>
    </source>
</evidence>
<evidence type="ECO:0000256" key="4">
    <source>
        <dbReference type="ARBA" id="ARBA00022840"/>
    </source>
</evidence>
<dbReference type="EMBL" id="PHHE01000001">
    <property type="protein sequence ID" value="PKA68586.1"/>
    <property type="molecule type" value="Genomic_DNA"/>
</dbReference>
<dbReference type="PANTHER" id="PTHR39560">
    <property type="entry name" value="PROTEIN ADENYLYLTRANSFERASE FIC-RELATED"/>
    <property type="match status" value="1"/>
</dbReference>
<keyword evidence="1" id="KW-0808">Transferase</keyword>
<evidence type="ECO:0000313" key="10">
    <source>
        <dbReference type="Proteomes" id="UP000232455"/>
    </source>
</evidence>
<evidence type="ECO:0000313" key="9">
    <source>
        <dbReference type="EMBL" id="PKA68586.1"/>
    </source>
</evidence>
<keyword evidence="2" id="KW-0548">Nucleotidyltransferase</keyword>
<accession>A0ABX4PU82</accession>
<gene>
    <name evidence="9" type="ORF">ATI02_1370</name>
</gene>
<feature type="domain" description="Fido" evidence="8">
    <location>
        <begin position="54"/>
        <end position="196"/>
    </location>
</feature>